<keyword evidence="6 7" id="KW-0472">Membrane</keyword>
<dbReference type="AlphaFoldDB" id="A0A0K1PQG2"/>
<keyword evidence="8" id="KW-0732">Signal</keyword>
<dbReference type="RefSeq" id="WP_146647168.1">
    <property type="nucleotide sequence ID" value="NZ_CP012333.1"/>
</dbReference>
<dbReference type="EMBL" id="CP012333">
    <property type="protein sequence ID" value="AKU95780.1"/>
    <property type="molecule type" value="Genomic_DNA"/>
</dbReference>
<reference evidence="9 10" key="1">
    <citation type="submission" date="2015-08" db="EMBL/GenBank/DDBJ databases">
        <authorList>
            <person name="Babu N.S."/>
            <person name="Beckwith C.J."/>
            <person name="Beseler K.G."/>
            <person name="Brison A."/>
            <person name="Carone J.V."/>
            <person name="Caskin T.P."/>
            <person name="Diamond M."/>
            <person name="Durham M.E."/>
            <person name="Foxe J.M."/>
            <person name="Go M."/>
            <person name="Henderson B.A."/>
            <person name="Jones I.B."/>
            <person name="McGettigan J.A."/>
            <person name="Micheletti S.J."/>
            <person name="Nasrallah M.E."/>
            <person name="Ortiz D."/>
            <person name="Piller C.R."/>
            <person name="Privatt S.R."/>
            <person name="Schneider S.L."/>
            <person name="Sharp S."/>
            <person name="Smith T.C."/>
            <person name="Stanton J.D."/>
            <person name="Ullery H.E."/>
            <person name="Wilson R.J."/>
            <person name="Serrano M.G."/>
            <person name="Buck G."/>
            <person name="Lee V."/>
            <person name="Wang Y."/>
            <person name="Carvalho R."/>
            <person name="Voegtly L."/>
            <person name="Shi R."/>
            <person name="Duckworth R."/>
            <person name="Johnson A."/>
            <person name="Loviza R."/>
            <person name="Walstead R."/>
            <person name="Shah Z."/>
            <person name="Kiflezghi M."/>
            <person name="Wade K."/>
            <person name="Ball S.L."/>
            <person name="Bradley K.W."/>
            <person name="Asai D.J."/>
            <person name="Bowman C.A."/>
            <person name="Russell D.A."/>
            <person name="Pope W.H."/>
            <person name="Jacobs-Sera D."/>
            <person name="Hendrix R.W."/>
            <person name="Hatfull G.F."/>
        </authorList>
    </citation>
    <scope>NUCLEOTIDE SEQUENCE [LARGE SCALE GENOMIC DNA]</scope>
    <source>
        <strain evidence="9 10">DSM 27648</strain>
    </source>
</reference>
<gene>
    <name evidence="9" type="ORF">AKJ09_02444</name>
</gene>
<dbReference type="Pfam" id="PF00813">
    <property type="entry name" value="FliP"/>
    <property type="match status" value="1"/>
</dbReference>
<dbReference type="PANTHER" id="PTHR30587">
    <property type="entry name" value="FLAGELLAR BIOSYNTHETIC PROTEIN FLIP"/>
    <property type="match status" value="1"/>
</dbReference>
<feature type="transmembrane region" description="Helical" evidence="7">
    <location>
        <begin position="189"/>
        <end position="214"/>
    </location>
</feature>
<protein>
    <submittedName>
        <fullName evidence="9">Flagellar biosynthesis protein FliP</fullName>
    </submittedName>
</protein>
<keyword evidence="3" id="KW-1003">Cell membrane</keyword>
<sequence length="251" mass="27020">MMKRLPRVFGVAAFALGSLWATSSLAAPAEALHPDDFLGKPIALVVALALVSLVPFVFMGVTAFVKISTVLQIVKSAIGAQSVPSNTVIMALATSLTMIAMAPVGQRMLDRVTPLIGAKNDTTVLIEKGVEAVREPMRDFLKNNASEKERVRFFQVAKNARPEAERAKIGQDDLTVLVPAFVVTELTEAFAIGFLIYLPFLVIDLVVANVLLALGMQMLNPTQVSLPFKLLLFVAIDGWGLLAQALVSGYR</sequence>
<comment type="similarity">
    <text evidence="2">Belongs to the FliP/MopC/SpaP family.</text>
</comment>
<feature type="transmembrane region" description="Helical" evidence="7">
    <location>
        <begin position="42"/>
        <end position="65"/>
    </location>
</feature>
<keyword evidence="9" id="KW-0282">Flagellum</keyword>
<keyword evidence="9" id="KW-0969">Cilium</keyword>
<evidence type="ECO:0000313" key="9">
    <source>
        <dbReference type="EMBL" id="AKU95780.1"/>
    </source>
</evidence>
<feature type="chain" id="PRO_5005466151" evidence="8">
    <location>
        <begin position="27"/>
        <end position="251"/>
    </location>
</feature>
<name>A0A0K1PQG2_9BACT</name>
<dbReference type="NCBIfam" id="NF009438">
    <property type="entry name" value="PRK12797.1"/>
    <property type="match status" value="1"/>
</dbReference>
<evidence type="ECO:0000256" key="4">
    <source>
        <dbReference type="ARBA" id="ARBA00022692"/>
    </source>
</evidence>
<evidence type="ECO:0000256" key="6">
    <source>
        <dbReference type="ARBA" id="ARBA00023136"/>
    </source>
</evidence>
<feature type="transmembrane region" description="Helical" evidence="7">
    <location>
        <begin position="86"/>
        <end position="105"/>
    </location>
</feature>
<dbReference type="PROSITE" id="PS01061">
    <property type="entry name" value="FLIP_2"/>
    <property type="match status" value="1"/>
</dbReference>
<proteinExistence type="inferred from homology"/>
<dbReference type="GO" id="GO:0005886">
    <property type="term" value="C:plasma membrane"/>
    <property type="evidence" value="ECO:0007669"/>
    <property type="project" value="UniProtKB-SubCell"/>
</dbReference>
<comment type="subcellular location">
    <subcellularLocation>
        <location evidence="1">Cell membrane</location>
        <topology evidence="1">Multi-pass membrane protein</topology>
    </subcellularLocation>
</comment>
<evidence type="ECO:0000256" key="5">
    <source>
        <dbReference type="ARBA" id="ARBA00022989"/>
    </source>
</evidence>
<dbReference type="STRING" id="1391654.AKJ09_02444"/>
<dbReference type="OrthoDB" id="9805111at2"/>
<dbReference type="PATRIC" id="fig|1391654.3.peg.2482"/>
<dbReference type="Proteomes" id="UP000064967">
    <property type="component" value="Chromosome"/>
</dbReference>
<dbReference type="PANTHER" id="PTHR30587:SF2">
    <property type="entry name" value="SURFACE PRESENTATION OF ANTIGENS PROTEIN SPAP"/>
    <property type="match status" value="1"/>
</dbReference>
<evidence type="ECO:0000256" key="2">
    <source>
        <dbReference type="ARBA" id="ARBA00006257"/>
    </source>
</evidence>
<dbReference type="InterPro" id="IPR005773">
    <property type="entry name" value="T3SS_YscR-like"/>
</dbReference>
<dbReference type="PRINTS" id="PR01302">
    <property type="entry name" value="TYPE3IMPPROT"/>
</dbReference>
<organism evidence="9 10">
    <name type="scientific">Labilithrix luteola</name>
    <dbReference type="NCBI Taxonomy" id="1391654"/>
    <lineage>
        <taxon>Bacteria</taxon>
        <taxon>Pseudomonadati</taxon>
        <taxon>Myxococcota</taxon>
        <taxon>Polyangia</taxon>
        <taxon>Polyangiales</taxon>
        <taxon>Labilitrichaceae</taxon>
        <taxon>Labilithrix</taxon>
    </lineage>
</organism>
<keyword evidence="9" id="KW-0966">Cell projection</keyword>
<evidence type="ECO:0000256" key="7">
    <source>
        <dbReference type="SAM" id="Phobius"/>
    </source>
</evidence>
<evidence type="ECO:0000256" key="3">
    <source>
        <dbReference type="ARBA" id="ARBA00022475"/>
    </source>
</evidence>
<dbReference type="KEGG" id="llu:AKJ09_02444"/>
<feature type="transmembrane region" description="Helical" evidence="7">
    <location>
        <begin position="226"/>
        <end position="247"/>
    </location>
</feature>
<feature type="signal peptide" evidence="8">
    <location>
        <begin position="1"/>
        <end position="26"/>
    </location>
</feature>
<evidence type="ECO:0000256" key="8">
    <source>
        <dbReference type="SAM" id="SignalP"/>
    </source>
</evidence>
<evidence type="ECO:0000256" key="1">
    <source>
        <dbReference type="ARBA" id="ARBA00004651"/>
    </source>
</evidence>
<keyword evidence="4 7" id="KW-0812">Transmembrane</keyword>
<accession>A0A0K1PQG2</accession>
<keyword evidence="10" id="KW-1185">Reference proteome</keyword>
<dbReference type="GO" id="GO:0009306">
    <property type="term" value="P:protein secretion"/>
    <property type="evidence" value="ECO:0007669"/>
    <property type="project" value="InterPro"/>
</dbReference>
<keyword evidence="5 7" id="KW-1133">Transmembrane helix</keyword>
<dbReference type="InterPro" id="IPR005838">
    <property type="entry name" value="T3SS_IM_P"/>
</dbReference>
<dbReference type="NCBIfam" id="TIGR01102">
    <property type="entry name" value="yscR"/>
    <property type="match status" value="1"/>
</dbReference>
<evidence type="ECO:0000313" key="10">
    <source>
        <dbReference type="Proteomes" id="UP000064967"/>
    </source>
</evidence>